<dbReference type="GO" id="GO:0004674">
    <property type="term" value="F:protein serine/threonine kinase activity"/>
    <property type="evidence" value="ECO:0007669"/>
    <property type="project" value="TreeGrafter"/>
</dbReference>
<dbReference type="PANTHER" id="PTHR37419">
    <property type="entry name" value="SERINE/THREONINE-PROTEIN KINASE TOXIN HIPA"/>
    <property type="match status" value="1"/>
</dbReference>
<dbReference type="Gene3D" id="1.10.1070.20">
    <property type="match status" value="1"/>
</dbReference>
<keyword evidence="3 6" id="KW-0418">Kinase</keyword>
<comment type="caution">
    <text evidence="6">The sequence shown here is derived from an EMBL/GenBank/DDBJ whole genome shotgun (WGS) entry which is preliminary data.</text>
</comment>
<dbReference type="NCBIfam" id="TIGR03071">
    <property type="entry name" value="couple_hipA"/>
    <property type="match status" value="1"/>
</dbReference>
<evidence type="ECO:0000256" key="2">
    <source>
        <dbReference type="ARBA" id="ARBA00022679"/>
    </source>
</evidence>
<keyword evidence="2" id="KW-0808">Transferase</keyword>
<dbReference type="Pfam" id="PF13657">
    <property type="entry name" value="Couple_hipA"/>
    <property type="match status" value="1"/>
</dbReference>
<name>A0A660LB41_9ACTN</name>
<dbReference type="GO" id="GO:0005829">
    <property type="term" value="C:cytosol"/>
    <property type="evidence" value="ECO:0007669"/>
    <property type="project" value="TreeGrafter"/>
</dbReference>
<evidence type="ECO:0000256" key="1">
    <source>
        <dbReference type="ARBA" id="ARBA00010164"/>
    </source>
</evidence>
<feature type="domain" description="HipA-like C-terminal" evidence="4">
    <location>
        <begin position="152"/>
        <end position="385"/>
    </location>
</feature>
<dbReference type="InterPro" id="IPR012893">
    <property type="entry name" value="HipA-like_C"/>
</dbReference>
<organism evidence="6 7">
    <name type="scientific">Solirubrobacter pauli</name>
    <dbReference type="NCBI Taxonomy" id="166793"/>
    <lineage>
        <taxon>Bacteria</taxon>
        <taxon>Bacillati</taxon>
        <taxon>Actinomycetota</taxon>
        <taxon>Thermoleophilia</taxon>
        <taxon>Solirubrobacterales</taxon>
        <taxon>Solirubrobacteraceae</taxon>
        <taxon>Solirubrobacter</taxon>
    </lineage>
</organism>
<keyword evidence="7" id="KW-1185">Reference proteome</keyword>
<proteinExistence type="inferred from homology"/>
<dbReference type="AlphaFoldDB" id="A0A660LB41"/>
<dbReference type="Proteomes" id="UP000278962">
    <property type="component" value="Unassembled WGS sequence"/>
</dbReference>
<evidence type="ECO:0000313" key="6">
    <source>
        <dbReference type="EMBL" id="RKQ91626.1"/>
    </source>
</evidence>
<dbReference type="OrthoDB" id="3182374at2"/>
<dbReference type="RefSeq" id="WP_121249398.1">
    <property type="nucleotide sequence ID" value="NZ_RBIL01000001.1"/>
</dbReference>
<dbReference type="EMBL" id="RBIL01000001">
    <property type="protein sequence ID" value="RKQ91626.1"/>
    <property type="molecule type" value="Genomic_DNA"/>
</dbReference>
<evidence type="ECO:0000259" key="5">
    <source>
        <dbReference type="Pfam" id="PF13657"/>
    </source>
</evidence>
<evidence type="ECO:0000256" key="3">
    <source>
        <dbReference type="ARBA" id="ARBA00022777"/>
    </source>
</evidence>
<evidence type="ECO:0000313" key="7">
    <source>
        <dbReference type="Proteomes" id="UP000278962"/>
    </source>
</evidence>
<dbReference type="Pfam" id="PF07804">
    <property type="entry name" value="HipA_C"/>
    <property type="match status" value="1"/>
</dbReference>
<gene>
    <name evidence="6" type="ORF">C8N24_1449</name>
</gene>
<evidence type="ECO:0000259" key="4">
    <source>
        <dbReference type="Pfam" id="PF07804"/>
    </source>
</evidence>
<comment type="similarity">
    <text evidence="1">Belongs to the HipA Ser/Thr kinase family.</text>
</comment>
<dbReference type="InterPro" id="IPR052028">
    <property type="entry name" value="HipA_Ser/Thr_kinase"/>
</dbReference>
<dbReference type="InterPro" id="IPR017508">
    <property type="entry name" value="HipA_N1"/>
</dbReference>
<accession>A0A660LB41</accession>
<reference evidence="6 7" key="1">
    <citation type="submission" date="2018-10" db="EMBL/GenBank/DDBJ databases">
        <title>Genomic Encyclopedia of Archaeal and Bacterial Type Strains, Phase II (KMG-II): from individual species to whole genera.</title>
        <authorList>
            <person name="Goeker M."/>
        </authorList>
    </citation>
    <scope>NUCLEOTIDE SEQUENCE [LARGE SCALE GENOMIC DNA]</scope>
    <source>
        <strain evidence="6 7">DSM 14954</strain>
    </source>
</reference>
<dbReference type="CDD" id="cd17808">
    <property type="entry name" value="HipA_Ec_like"/>
    <property type="match status" value="1"/>
</dbReference>
<feature type="domain" description="HipA N-terminal subdomain 1" evidence="5">
    <location>
        <begin position="6"/>
        <end position="105"/>
    </location>
</feature>
<dbReference type="PANTHER" id="PTHR37419:SF1">
    <property type="entry name" value="SERINE_THREONINE-PROTEIN KINASE TOXIN HIPA"/>
    <property type="match status" value="1"/>
</dbReference>
<protein>
    <submittedName>
        <fullName evidence="6">Serine/threonine-protein kinase HipA</fullName>
    </submittedName>
</protein>
<sequence length="425" mass="46112">MSDALVVLLEDQVAGTLTRRRGGGLRFSYEETYRGTADATPLSLSMPLALGEHGDAVVTPWLWGLLPDNDQVLERWAKRFQVSPASPFSLLASPVGEDCAGAVRFVDAKDVDGALARTGTVAWLTDEEVAKRLRDLQADATTWLGRNFTGQFSLGGAQAKTALLLQDGRWGVPGGALPTTHILKPAVAGLDDHDLNEHLCLDAASRTGLIVARTTVSRFESETAIVVTRYDRRESAPRELTRIHQEDLCQALGTPPSRKYQNEGGPNPRQIADLFRAVMPPSIARDAVQRFADALIWNWLIAGTDAHAKNYSLLLAGDQVRLAPLYDIASALPYDEHERKLKLAMKLGSSYDVYSRQNPWPGAARDLGLDGDALTARAHELAMRAPGAFAEAATAPDVVALERPLPERLAELVAERAARCAALLD</sequence>